<dbReference type="InterPro" id="IPR051052">
    <property type="entry name" value="Diverse_substrate_MTase"/>
</dbReference>
<evidence type="ECO:0000259" key="4">
    <source>
        <dbReference type="Pfam" id="PF08241"/>
    </source>
</evidence>
<keyword evidence="3" id="KW-0808">Transferase</keyword>
<organism evidence="5 6">
    <name type="scientific">Paractinoplanes lichenicola</name>
    <dbReference type="NCBI Taxonomy" id="2802976"/>
    <lineage>
        <taxon>Bacteria</taxon>
        <taxon>Bacillati</taxon>
        <taxon>Actinomycetota</taxon>
        <taxon>Actinomycetes</taxon>
        <taxon>Micromonosporales</taxon>
        <taxon>Micromonosporaceae</taxon>
        <taxon>Paractinoplanes</taxon>
    </lineage>
</organism>
<dbReference type="RefSeq" id="WP_202991440.1">
    <property type="nucleotide sequence ID" value="NZ_JAENHO010000003.1"/>
</dbReference>
<dbReference type="InterPro" id="IPR013216">
    <property type="entry name" value="Methyltransf_11"/>
</dbReference>
<evidence type="ECO:0000256" key="1">
    <source>
        <dbReference type="ARBA" id="ARBA00008361"/>
    </source>
</evidence>
<sequence length="242" mass="26604">MVRVFGEVAALYDDVRPGYPEAVREMIEDYGGAPESIVELGAGTGKGTELLVGLGAPLTALEPDPRMAAVLRAKFPTVEVLETTFEGWQPYGEPGLIACAMAWHWMDAGTRNRKAFDALAPGGTVALFQHKFAYADRAQDRAITEVLTEIDPKVADRGDHWVRDDVTAAGLWADVEERRLTTYPVYPKQRYLELLQTFSPFLRHTPDQQRRALDGVGAALDSFGGSVTLELRTSLVLGRKKA</sequence>
<dbReference type="EMBL" id="JAENHO010000003">
    <property type="protein sequence ID" value="MBL7254936.1"/>
    <property type="molecule type" value="Genomic_DNA"/>
</dbReference>
<name>A0ABS1VJR0_9ACTN</name>
<reference evidence="5 6" key="1">
    <citation type="submission" date="2021-01" db="EMBL/GenBank/DDBJ databases">
        <title>Actinoplanes sp. nov. LDG1-01 isolated from lichen.</title>
        <authorList>
            <person name="Saeng-In P."/>
            <person name="Phongsopitanun W."/>
            <person name="Kanchanasin P."/>
            <person name="Yuki M."/>
            <person name="Kudo T."/>
            <person name="Ohkuma M."/>
            <person name="Tanasupawat S."/>
        </authorList>
    </citation>
    <scope>NUCLEOTIDE SEQUENCE [LARGE SCALE GENOMIC DNA]</scope>
    <source>
        <strain evidence="5 6">LDG1-01</strain>
    </source>
</reference>
<evidence type="ECO:0000256" key="3">
    <source>
        <dbReference type="ARBA" id="ARBA00022679"/>
    </source>
</evidence>
<evidence type="ECO:0000313" key="6">
    <source>
        <dbReference type="Proteomes" id="UP000598996"/>
    </source>
</evidence>
<gene>
    <name evidence="5" type="ORF">JKJ07_11490</name>
</gene>
<evidence type="ECO:0000256" key="2">
    <source>
        <dbReference type="ARBA" id="ARBA00022603"/>
    </source>
</evidence>
<comment type="caution">
    <text evidence="5">The sequence shown here is derived from an EMBL/GenBank/DDBJ whole genome shotgun (WGS) entry which is preliminary data.</text>
</comment>
<dbReference type="PANTHER" id="PTHR44942:SF4">
    <property type="entry name" value="METHYLTRANSFERASE TYPE 11 DOMAIN-CONTAINING PROTEIN"/>
    <property type="match status" value="1"/>
</dbReference>
<dbReference type="CDD" id="cd02440">
    <property type="entry name" value="AdoMet_MTases"/>
    <property type="match status" value="1"/>
</dbReference>
<keyword evidence="6" id="KW-1185">Reference proteome</keyword>
<dbReference type="SUPFAM" id="SSF53335">
    <property type="entry name" value="S-adenosyl-L-methionine-dependent methyltransferases"/>
    <property type="match status" value="1"/>
</dbReference>
<protein>
    <recommendedName>
        <fullName evidence="4">Methyltransferase type 11 domain-containing protein</fullName>
    </recommendedName>
</protein>
<proteinExistence type="inferred from homology"/>
<feature type="domain" description="Methyltransferase type 11" evidence="4">
    <location>
        <begin position="39"/>
        <end position="126"/>
    </location>
</feature>
<comment type="similarity">
    <text evidence="1">Belongs to the methyltransferase superfamily.</text>
</comment>
<dbReference type="InterPro" id="IPR029063">
    <property type="entry name" value="SAM-dependent_MTases_sf"/>
</dbReference>
<dbReference type="Proteomes" id="UP000598996">
    <property type="component" value="Unassembled WGS sequence"/>
</dbReference>
<evidence type="ECO:0000313" key="5">
    <source>
        <dbReference type="EMBL" id="MBL7254936.1"/>
    </source>
</evidence>
<keyword evidence="2" id="KW-0489">Methyltransferase</keyword>
<dbReference type="Pfam" id="PF08241">
    <property type="entry name" value="Methyltransf_11"/>
    <property type="match status" value="1"/>
</dbReference>
<dbReference type="PANTHER" id="PTHR44942">
    <property type="entry name" value="METHYLTRANSF_11 DOMAIN-CONTAINING PROTEIN"/>
    <property type="match status" value="1"/>
</dbReference>
<accession>A0ABS1VJR0</accession>
<dbReference type="Gene3D" id="3.40.50.150">
    <property type="entry name" value="Vaccinia Virus protein VP39"/>
    <property type="match status" value="1"/>
</dbReference>